<organism evidence="1 2">
    <name type="scientific">Vigna unguiculata</name>
    <name type="common">Cowpea</name>
    <dbReference type="NCBI Taxonomy" id="3917"/>
    <lineage>
        <taxon>Eukaryota</taxon>
        <taxon>Viridiplantae</taxon>
        <taxon>Streptophyta</taxon>
        <taxon>Embryophyta</taxon>
        <taxon>Tracheophyta</taxon>
        <taxon>Spermatophyta</taxon>
        <taxon>Magnoliopsida</taxon>
        <taxon>eudicotyledons</taxon>
        <taxon>Gunneridae</taxon>
        <taxon>Pentapetalae</taxon>
        <taxon>rosids</taxon>
        <taxon>fabids</taxon>
        <taxon>Fabales</taxon>
        <taxon>Fabaceae</taxon>
        <taxon>Papilionoideae</taxon>
        <taxon>50 kb inversion clade</taxon>
        <taxon>NPAAA clade</taxon>
        <taxon>indigoferoid/millettioid clade</taxon>
        <taxon>Phaseoleae</taxon>
        <taxon>Vigna</taxon>
    </lineage>
</organism>
<dbReference type="AlphaFoldDB" id="A0A4D6KML6"/>
<dbReference type="Proteomes" id="UP000501690">
    <property type="component" value="Linkage Group LG1"/>
</dbReference>
<gene>
    <name evidence="1" type="ORF">DEO72_LG1g2514</name>
</gene>
<evidence type="ECO:0000313" key="1">
    <source>
        <dbReference type="EMBL" id="QCD78878.1"/>
    </source>
</evidence>
<keyword evidence="2" id="KW-1185">Reference proteome</keyword>
<sequence>MAFYGLWPGMTFLELWLEIADEHEELLSCGSVGECYRCECAGCGHYGWVQMDCPPQRLLTSLVVLGRYKLCSYL</sequence>
<protein>
    <submittedName>
        <fullName evidence="1">Uncharacterized protein</fullName>
    </submittedName>
</protein>
<name>A0A4D6KML6_VIGUN</name>
<accession>A0A4D6KML6</accession>
<reference evidence="1 2" key="1">
    <citation type="submission" date="2019-04" db="EMBL/GenBank/DDBJ databases">
        <title>An improved genome assembly and genetic linkage map for asparagus bean, Vigna unguiculata ssp. sesquipedialis.</title>
        <authorList>
            <person name="Xia Q."/>
            <person name="Zhang R."/>
            <person name="Dong Y."/>
        </authorList>
    </citation>
    <scope>NUCLEOTIDE SEQUENCE [LARGE SCALE GENOMIC DNA]</scope>
    <source>
        <tissue evidence="1">Leaf</tissue>
    </source>
</reference>
<dbReference type="EMBL" id="CP039345">
    <property type="protein sequence ID" value="QCD78878.1"/>
    <property type="molecule type" value="Genomic_DNA"/>
</dbReference>
<proteinExistence type="predicted"/>
<evidence type="ECO:0000313" key="2">
    <source>
        <dbReference type="Proteomes" id="UP000501690"/>
    </source>
</evidence>